<sequence length="228" mass="24298">MDPSSPAITTPPPTSSHKTQGGKTRRRRDSGYGCWCEKSEIKRCQVHGGSGSSGTSGSTVYGTGIHTEPGWWVSGSAPATPRPSRRPRPQPVHERSHVETQTSFQSTVSSPPSPASGPSSPLLSPQHVRSPPPTPTSVAGRRISRKQSLFGYDLLKHAFCLSCPPVGLAFSSSVSAKYHLHHNPADADDKEIIMRLSLEVWGDSATPISLVTIETDERTAAVVVATGK</sequence>
<feature type="compositionally biased region" description="Low complexity" evidence="1">
    <location>
        <begin position="55"/>
        <end position="64"/>
    </location>
</feature>
<protein>
    <submittedName>
        <fullName evidence="2">Uncharacterized protein</fullName>
    </submittedName>
</protein>
<keyword evidence="3" id="KW-1185">Reference proteome</keyword>
<organism evidence="2 3">
    <name type="scientific">Petrolisthes cinctipes</name>
    <name type="common">Flat porcelain crab</name>
    <dbReference type="NCBI Taxonomy" id="88211"/>
    <lineage>
        <taxon>Eukaryota</taxon>
        <taxon>Metazoa</taxon>
        <taxon>Ecdysozoa</taxon>
        <taxon>Arthropoda</taxon>
        <taxon>Crustacea</taxon>
        <taxon>Multicrustacea</taxon>
        <taxon>Malacostraca</taxon>
        <taxon>Eumalacostraca</taxon>
        <taxon>Eucarida</taxon>
        <taxon>Decapoda</taxon>
        <taxon>Pleocyemata</taxon>
        <taxon>Anomura</taxon>
        <taxon>Galatheoidea</taxon>
        <taxon>Porcellanidae</taxon>
        <taxon>Petrolisthes</taxon>
    </lineage>
</organism>
<accession>A0AAE1BNE2</accession>
<feature type="compositionally biased region" description="Polar residues" evidence="1">
    <location>
        <begin position="99"/>
        <end position="108"/>
    </location>
</feature>
<name>A0AAE1BNE2_PETCI</name>
<feature type="compositionally biased region" description="Low complexity" evidence="1">
    <location>
        <begin position="116"/>
        <end position="125"/>
    </location>
</feature>
<evidence type="ECO:0000256" key="1">
    <source>
        <dbReference type="SAM" id="MobiDB-lite"/>
    </source>
</evidence>
<dbReference type="AlphaFoldDB" id="A0AAE1BNE2"/>
<proteinExistence type="predicted"/>
<dbReference type="EMBL" id="JAWQEG010007607">
    <property type="protein sequence ID" value="KAK3852055.1"/>
    <property type="molecule type" value="Genomic_DNA"/>
</dbReference>
<reference evidence="2" key="1">
    <citation type="submission" date="2023-10" db="EMBL/GenBank/DDBJ databases">
        <title>Genome assemblies of two species of porcelain crab, Petrolisthes cinctipes and Petrolisthes manimaculis (Anomura: Porcellanidae).</title>
        <authorList>
            <person name="Angst P."/>
        </authorList>
    </citation>
    <scope>NUCLEOTIDE SEQUENCE</scope>
    <source>
        <strain evidence="2">PB745_01</strain>
        <tissue evidence="2">Gill</tissue>
    </source>
</reference>
<dbReference type="Proteomes" id="UP001286313">
    <property type="component" value="Unassembled WGS sequence"/>
</dbReference>
<gene>
    <name evidence="2" type="ORF">Pcinc_041342</name>
</gene>
<comment type="caution">
    <text evidence="2">The sequence shown here is derived from an EMBL/GenBank/DDBJ whole genome shotgun (WGS) entry which is preliminary data.</text>
</comment>
<evidence type="ECO:0000313" key="2">
    <source>
        <dbReference type="EMBL" id="KAK3852055.1"/>
    </source>
</evidence>
<feature type="region of interest" description="Disordered" evidence="1">
    <location>
        <begin position="1"/>
        <end position="142"/>
    </location>
</feature>
<evidence type="ECO:0000313" key="3">
    <source>
        <dbReference type="Proteomes" id="UP001286313"/>
    </source>
</evidence>